<dbReference type="KEGG" id="tgg:A3K92_07835"/>
<proteinExistence type="predicted"/>
<name>A0A2Z2M5U8_THEGO</name>
<dbReference type="SUPFAM" id="SSF54631">
    <property type="entry name" value="CBS-domain pair"/>
    <property type="match status" value="1"/>
</dbReference>
<organism evidence="4 5">
    <name type="scientific">Thermococcus gorgonarius</name>
    <dbReference type="NCBI Taxonomy" id="71997"/>
    <lineage>
        <taxon>Archaea</taxon>
        <taxon>Methanobacteriati</taxon>
        <taxon>Methanobacteriota</taxon>
        <taxon>Thermococci</taxon>
        <taxon>Thermococcales</taxon>
        <taxon>Thermococcaceae</taxon>
        <taxon>Thermococcus</taxon>
    </lineage>
</organism>
<feature type="domain" description="CBS" evidence="3">
    <location>
        <begin position="51"/>
        <end position="107"/>
    </location>
</feature>
<dbReference type="AlphaFoldDB" id="A0A2Z2M5U8"/>
<dbReference type="RefSeq" id="WP_088885730.1">
    <property type="nucleotide sequence ID" value="NZ_CP014855.1"/>
</dbReference>
<dbReference type="CDD" id="cd02205">
    <property type="entry name" value="CBS_pair_SF"/>
    <property type="match status" value="1"/>
</dbReference>
<dbReference type="OrthoDB" id="8919at2157"/>
<evidence type="ECO:0000259" key="3">
    <source>
        <dbReference type="PROSITE" id="PS51371"/>
    </source>
</evidence>
<dbReference type="Proteomes" id="UP000250134">
    <property type="component" value="Chromosome"/>
</dbReference>
<keyword evidence="5" id="KW-1185">Reference proteome</keyword>
<dbReference type="InterPro" id="IPR000644">
    <property type="entry name" value="CBS_dom"/>
</dbReference>
<dbReference type="EMBL" id="CP014855">
    <property type="protein sequence ID" value="ASJ01397.1"/>
    <property type="molecule type" value="Genomic_DNA"/>
</dbReference>
<dbReference type="Pfam" id="PF00571">
    <property type="entry name" value="CBS"/>
    <property type="match status" value="2"/>
</dbReference>
<evidence type="ECO:0000256" key="1">
    <source>
        <dbReference type="ARBA" id="ARBA00023122"/>
    </source>
</evidence>
<feature type="domain" description="CBS" evidence="3">
    <location>
        <begin position="129"/>
        <end position="184"/>
    </location>
</feature>
<evidence type="ECO:0000256" key="2">
    <source>
        <dbReference type="PROSITE-ProRule" id="PRU00703"/>
    </source>
</evidence>
<evidence type="ECO:0000313" key="5">
    <source>
        <dbReference type="Proteomes" id="UP000250134"/>
    </source>
</evidence>
<sequence>MEDKSSDKAKNSKAKKIHIIHSKRRLIQMKRKEELSHNIRYISKVPVKLVMDTEFLTLHPSDSLSKLVQDLRGEESSAVVVDEEGRLLGFITMKDLLNFFEPPRRYSIVGVNLLKKYSLNRASRVEDIMVKKPITINVKDDLGRAIKLMLETGKHHLPVVDDENRVHGLLEVKDIIRLIRIVSM</sequence>
<dbReference type="SMART" id="SM00116">
    <property type="entry name" value="CBS"/>
    <property type="match status" value="2"/>
</dbReference>
<keyword evidence="1 2" id="KW-0129">CBS domain</keyword>
<reference evidence="4 5" key="1">
    <citation type="submission" date="2016-03" db="EMBL/GenBank/DDBJ databases">
        <title>Complete genome sequence of Thermococcus gorgonarius.</title>
        <authorList>
            <person name="Oger P.M."/>
        </authorList>
    </citation>
    <scope>NUCLEOTIDE SEQUENCE [LARGE SCALE GENOMIC DNA]</scope>
    <source>
        <strain evidence="4 5">W-12</strain>
    </source>
</reference>
<dbReference type="InterPro" id="IPR051257">
    <property type="entry name" value="Diverse_CBS-Domain"/>
</dbReference>
<dbReference type="InterPro" id="IPR046342">
    <property type="entry name" value="CBS_dom_sf"/>
</dbReference>
<dbReference type="PANTHER" id="PTHR43080:SF2">
    <property type="entry name" value="CBS DOMAIN-CONTAINING PROTEIN"/>
    <property type="match status" value="1"/>
</dbReference>
<dbReference type="GeneID" id="33332455"/>
<evidence type="ECO:0000313" key="4">
    <source>
        <dbReference type="EMBL" id="ASJ01397.1"/>
    </source>
</evidence>
<dbReference type="PROSITE" id="PS51371">
    <property type="entry name" value="CBS"/>
    <property type="match status" value="2"/>
</dbReference>
<gene>
    <name evidence="4" type="ORF">A3K92_07835</name>
</gene>
<dbReference type="Gene3D" id="3.10.580.10">
    <property type="entry name" value="CBS-domain"/>
    <property type="match status" value="2"/>
</dbReference>
<protein>
    <submittedName>
        <fullName evidence="4">CBS domain-containing protein</fullName>
    </submittedName>
</protein>
<accession>A0A2Z2M5U8</accession>
<dbReference type="PANTHER" id="PTHR43080">
    <property type="entry name" value="CBS DOMAIN-CONTAINING PROTEIN CBSX3, MITOCHONDRIAL"/>
    <property type="match status" value="1"/>
</dbReference>